<evidence type="ECO:0000256" key="4">
    <source>
        <dbReference type="ARBA" id="ARBA00023136"/>
    </source>
</evidence>
<evidence type="ECO:0000313" key="8">
    <source>
        <dbReference type="Proteomes" id="UP000663929"/>
    </source>
</evidence>
<reference evidence="7" key="1">
    <citation type="submission" date="2021-03" db="EMBL/GenBank/DDBJ databases">
        <title>Acanthopleuribacteraceae sp. M133.</title>
        <authorList>
            <person name="Wang G."/>
        </authorList>
    </citation>
    <scope>NUCLEOTIDE SEQUENCE</scope>
    <source>
        <strain evidence="7">M133</strain>
    </source>
</reference>
<keyword evidence="8" id="KW-1185">Reference proteome</keyword>
<dbReference type="RefSeq" id="WP_237381285.1">
    <property type="nucleotide sequence ID" value="NZ_CP071793.1"/>
</dbReference>
<dbReference type="KEGG" id="scor:J3U87_01675"/>
<dbReference type="PRINTS" id="PR01490">
    <property type="entry name" value="RTXTOXIND"/>
</dbReference>
<dbReference type="GO" id="GO:0016020">
    <property type="term" value="C:membrane"/>
    <property type="evidence" value="ECO:0007669"/>
    <property type="project" value="UniProtKB-SubCell"/>
</dbReference>
<keyword evidence="4 6" id="KW-0472">Membrane</keyword>
<dbReference type="PANTHER" id="PTHR30386:SF26">
    <property type="entry name" value="TRANSPORT PROTEIN COMB"/>
    <property type="match status" value="1"/>
</dbReference>
<proteinExistence type="predicted"/>
<keyword evidence="2 6" id="KW-0812">Transmembrane</keyword>
<evidence type="ECO:0000256" key="5">
    <source>
        <dbReference type="SAM" id="Coils"/>
    </source>
</evidence>
<name>A0A8A4TPZ2_SULCO</name>
<comment type="subcellular location">
    <subcellularLocation>
        <location evidence="1">Membrane</location>
        <topology evidence="1">Single-pass membrane protein</topology>
    </subcellularLocation>
</comment>
<organism evidence="7 8">
    <name type="scientific">Sulfidibacter corallicola</name>
    <dbReference type="NCBI Taxonomy" id="2818388"/>
    <lineage>
        <taxon>Bacteria</taxon>
        <taxon>Pseudomonadati</taxon>
        <taxon>Acidobacteriota</taxon>
        <taxon>Holophagae</taxon>
        <taxon>Acanthopleuribacterales</taxon>
        <taxon>Acanthopleuribacteraceae</taxon>
        <taxon>Sulfidibacter</taxon>
    </lineage>
</organism>
<keyword evidence="5" id="KW-0175">Coiled coil</keyword>
<evidence type="ECO:0000256" key="1">
    <source>
        <dbReference type="ARBA" id="ARBA00004167"/>
    </source>
</evidence>
<keyword evidence="3 6" id="KW-1133">Transmembrane helix</keyword>
<sequence length="395" mass="43640">MSSPFSQTTRALAGDTHKLTKVLAFLGLLAAALWFSWFLGGSVPVHETASARVVIRNDPYPVSPVRDGRVRRHQLGLNREVAKGDPLVELDDTQASMNRAAEEARMRQLARRDDQVRIELEALAELVAQREKTASLQLEEARIEARRQETQVALLEDSLARSKTLYERGELAELAYLREESELEEAGQKLQLLEVKVQRHLAEHRETQREQARERIKLEGERDSIASELQASKANLGRLEHEQDQFVVRAPASGILVEVSNLSEGAFVESGQVLGSLLVEEKLTVRAWFDPASSLGKLHPGDPATMRLQGFPWVQYGQLTLSVTNVAGERRNGLIRVDFRVDDAPAAIHLQHGMPGQVIVTTEQVSPFTLLLRTIGGVGPGSARANLSAPTEATP</sequence>
<feature type="transmembrane region" description="Helical" evidence="6">
    <location>
        <begin position="21"/>
        <end position="40"/>
    </location>
</feature>
<accession>A0A8A4TPZ2</accession>
<protein>
    <submittedName>
        <fullName evidence="7">HlyD family efflux transporter periplasmic adaptor subunit</fullName>
    </submittedName>
</protein>
<gene>
    <name evidence="7" type="ORF">J3U87_01675</name>
</gene>
<evidence type="ECO:0000256" key="2">
    <source>
        <dbReference type="ARBA" id="ARBA00022692"/>
    </source>
</evidence>
<dbReference type="Proteomes" id="UP000663929">
    <property type="component" value="Chromosome"/>
</dbReference>
<evidence type="ECO:0000313" key="7">
    <source>
        <dbReference type="EMBL" id="QTD51152.1"/>
    </source>
</evidence>
<feature type="coiled-coil region" evidence="5">
    <location>
        <begin position="131"/>
        <end position="210"/>
    </location>
</feature>
<dbReference type="InterPro" id="IPR050739">
    <property type="entry name" value="MFP"/>
</dbReference>
<evidence type="ECO:0000256" key="6">
    <source>
        <dbReference type="SAM" id="Phobius"/>
    </source>
</evidence>
<dbReference type="EMBL" id="CP071793">
    <property type="protein sequence ID" value="QTD51152.1"/>
    <property type="molecule type" value="Genomic_DNA"/>
</dbReference>
<evidence type="ECO:0000256" key="3">
    <source>
        <dbReference type="ARBA" id="ARBA00022989"/>
    </source>
</evidence>
<dbReference type="PANTHER" id="PTHR30386">
    <property type="entry name" value="MEMBRANE FUSION SUBUNIT OF EMRAB-TOLC MULTIDRUG EFFLUX PUMP"/>
    <property type="match status" value="1"/>
</dbReference>
<dbReference type="AlphaFoldDB" id="A0A8A4TPZ2"/>